<keyword evidence="1" id="KW-0732">Signal</keyword>
<dbReference type="NCBIfam" id="TIGR04433">
    <property type="entry name" value="UrcA_uranyl"/>
    <property type="match status" value="1"/>
</dbReference>
<dbReference type="EMBL" id="WTYS01000001">
    <property type="protein sequence ID" value="MXO55732.1"/>
    <property type="molecule type" value="Genomic_DNA"/>
</dbReference>
<evidence type="ECO:0000313" key="3">
    <source>
        <dbReference type="Proteomes" id="UP000468943"/>
    </source>
</evidence>
<protein>
    <submittedName>
        <fullName evidence="2">UrcA family protein</fullName>
    </submittedName>
</protein>
<accession>A0A6I4SLS7</accession>
<organism evidence="2 3">
    <name type="scientific">Pontixanthobacter gangjinensis</name>
    <dbReference type="NCBI Taxonomy" id="1028742"/>
    <lineage>
        <taxon>Bacteria</taxon>
        <taxon>Pseudomonadati</taxon>
        <taxon>Pseudomonadota</taxon>
        <taxon>Alphaproteobacteria</taxon>
        <taxon>Sphingomonadales</taxon>
        <taxon>Erythrobacteraceae</taxon>
        <taxon>Pontixanthobacter</taxon>
    </lineage>
</organism>
<keyword evidence="3" id="KW-1185">Reference proteome</keyword>
<dbReference type="InterPro" id="IPR030972">
    <property type="entry name" value="UrcA_uranyl"/>
</dbReference>
<dbReference type="Proteomes" id="UP000468943">
    <property type="component" value="Unassembled WGS sequence"/>
</dbReference>
<dbReference type="RefSeq" id="WP_160597020.1">
    <property type="nucleotide sequence ID" value="NZ_WTYS01000001.1"/>
</dbReference>
<dbReference type="AlphaFoldDB" id="A0A6I4SLS7"/>
<reference evidence="2 3" key="1">
    <citation type="submission" date="2019-12" db="EMBL/GenBank/DDBJ databases">
        <title>Genomic-based taxomic classification of the family Erythrobacteraceae.</title>
        <authorList>
            <person name="Xu L."/>
        </authorList>
    </citation>
    <scope>NUCLEOTIDE SEQUENCE [LARGE SCALE GENOMIC DNA]</scope>
    <source>
        <strain evidence="2 3">JCM 17802</strain>
    </source>
</reference>
<feature type="chain" id="PRO_5026029737" evidence="1">
    <location>
        <begin position="23"/>
        <end position="97"/>
    </location>
</feature>
<evidence type="ECO:0000313" key="2">
    <source>
        <dbReference type="EMBL" id="MXO55732.1"/>
    </source>
</evidence>
<feature type="signal peptide" evidence="1">
    <location>
        <begin position="1"/>
        <end position="22"/>
    </location>
</feature>
<proteinExistence type="predicted"/>
<sequence length="97" mass="10428">MKKSLIALAAVGAMMSTTPAFAGNVQIQYDDLNLSSPAGQEALERRIDKAARDVCGLDQQRSGTRFPNRGAKKCFDNAKKQATQQMAAVVDEQRLGG</sequence>
<comment type="caution">
    <text evidence="2">The sequence shown here is derived from an EMBL/GenBank/DDBJ whole genome shotgun (WGS) entry which is preliminary data.</text>
</comment>
<name>A0A6I4SLS7_9SPHN</name>
<evidence type="ECO:0000256" key="1">
    <source>
        <dbReference type="SAM" id="SignalP"/>
    </source>
</evidence>
<dbReference type="OrthoDB" id="7450905at2"/>
<gene>
    <name evidence="2" type="ORF">GRI36_02435</name>
</gene>